<accession>A0ABS6THY2</accession>
<evidence type="ECO:0000256" key="1">
    <source>
        <dbReference type="ARBA" id="ARBA00022737"/>
    </source>
</evidence>
<dbReference type="InterPro" id="IPR006626">
    <property type="entry name" value="PbH1"/>
</dbReference>
<feature type="domain" description="MucBP" evidence="2">
    <location>
        <begin position="592"/>
        <end position="654"/>
    </location>
</feature>
<dbReference type="SMART" id="SM00710">
    <property type="entry name" value="PbH1"/>
    <property type="match status" value="7"/>
</dbReference>
<dbReference type="Pfam" id="PF06458">
    <property type="entry name" value="MucBP"/>
    <property type="match status" value="2"/>
</dbReference>
<keyword evidence="1" id="KW-0677">Repeat</keyword>
<feature type="non-terminal residue" evidence="3">
    <location>
        <position position="745"/>
    </location>
</feature>
<reference evidence="3 4" key="1">
    <citation type="submission" date="2021-06" db="EMBL/GenBank/DDBJ databases">
        <title>Enterococcus alishanensis sp. nov., a novel lactic acid bacterium isolated from fresh coffee beans.</title>
        <authorList>
            <person name="Chen Y.-S."/>
        </authorList>
    </citation>
    <scope>NUCLEOTIDE SEQUENCE [LARGE SCALE GENOMIC DNA]</scope>
    <source>
        <strain evidence="3 4">ALS3</strain>
    </source>
</reference>
<gene>
    <name evidence="3" type="ORF">KUA55_17770</name>
</gene>
<keyword evidence="4" id="KW-1185">Reference proteome</keyword>
<name>A0ABS6THY2_9ENTE</name>
<feature type="domain" description="MucBP" evidence="2">
    <location>
        <begin position="662"/>
        <end position="733"/>
    </location>
</feature>
<evidence type="ECO:0000259" key="2">
    <source>
        <dbReference type="Pfam" id="PF06458"/>
    </source>
</evidence>
<dbReference type="InterPro" id="IPR009459">
    <property type="entry name" value="MucBP_dom"/>
</dbReference>
<dbReference type="EMBL" id="JAHUZB010000014">
    <property type="protein sequence ID" value="MBV7392501.1"/>
    <property type="molecule type" value="Genomic_DNA"/>
</dbReference>
<dbReference type="RefSeq" id="WP_218327714.1">
    <property type="nucleotide sequence ID" value="NZ_JAHUZB010000014.1"/>
</dbReference>
<protein>
    <submittedName>
        <fullName evidence="3">MucBP domain-containing protein</fullName>
    </submittedName>
</protein>
<dbReference type="Proteomes" id="UP000774130">
    <property type="component" value="Unassembled WGS sequence"/>
</dbReference>
<proteinExistence type="predicted"/>
<evidence type="ECO:0000313" key="4">
    <source>
        <dbReference type="Proteomes" id="UP000774130"/>
    </source>
</evidence>
<organism evidence="3 4">
    <name type="scientific">Enterococcus alishanensis</name>
    <dbReference type="NCBI Taxonomy" id="1303817"/>
    <lineage>
        <taxon>Bacteria</taxon>
        <taxon>Bacillati</taxon>
        <taxon>Bacillota</taxon>
        <taxon>Bacilli</taxon>
        <taxon>Lactobacillales</taxon>
        <taxon>Enterococcaceae</taxon>
        <taxon>Enterococcus</taxon>
    </lineage>
</organism>
<comment type="caution">
    <text evidence="3">The sequence shown here is derived from an EMBL/GenBank/DDBJ whole genome shotgun (WGS) entry which is preliminary data.</text>
</comment>
<sequence>MKKKWGFFIILITMGVIFTGEKVHADTVTVSSPEELATSVNLATEERTIVLSDSFPEIISSKIELKENSSYPVTIDGNSRTLKPSSDNEIINYQSGTSMGGNLIIKNINFQGEGSSNRAANFSSYKGQVTLENILVNDFHKGDDGGALYFAYNANIKNSTISNNSSNQQGYSGGAISGSKGYSGFLNIENSKFYNNETLALGTGPVGGEGGALYFYSPSNSAKFTFKNNYFYGNKAVENANDLTTGKKTLADGGAVALFNVISGTEVLFEGNTFDSNIAGDNGGAVLIQTNSNINEGISFVNNTFYKNIAKSDSTLVQTQSGGAIQIYGNGSPNNNYAATVNFENNTFASNEALTEGGAVGLANYETNTTSGIFKNNIFVDNKSNDLNTASISSSGRSTDYNNVGYDNGVANAVSSEYVFGALNYGLVSNQTEIQAGSIDTQVYIPTIPIAPEKNANRKVSTEDTLTTDQRGYSRTAPSDIGAVEIYWIKYDSNGGTFNFSTLPNQYDGLTYYDNTKTTAYYQVGTKDITKTITEGVSALGAEKSNSTFLGWSTDKNATLPDTDYAEGKDLSLSEKSRVLYAVWQETVAGADVTVHYTDTDGNTIAPDVVESGNIGDSYTTEQLAIDGYTFKEVQGNATGMFTADPQEVTYIYQKDIKVGGNVTVEYWEYDSNGTPVKKIHDDTIITGNVGERYHAEAYYVTGYGFSGVNTKTGLSPISGLITAEAQTVKLIYHKLNDESTEGLV</sequence>
<evidence type="ECO:0000313" key="3">
    <source>
        <dbReference type="EMBL" id="MBV7392501.1"/>
    </source>
</evidence>